<evidence type="ECO:0000313" key="2">
    <source>
        <dbReference type="EMBL" id="KAF4678486.1"/>
    </source>
</evidence>
<feature type="non-terminal residue" evidence="2">
    <location>
        <position position="216"/>
    </location>
</feature>
<reference evidence="2 3" key="1">
    <citation type="submission" date="2020-04" db="EMBL/GenBank/DDBJ databases">
        <title>Perkinsus olseni comparative genomics.</title>
        <authorList>
            <person name="Bogema D.R."/>
        </authorList>
    </citation>
    <scope>NUCLEOTIDE SEQUENCE [LARGE SCALE GENOMIC DNA]</scope>
    <source>
        <strain evidence="2">ATCC PRA-205</strain>
    </source>
</reference>
<protein>
    <submittedName>
        <fullName evidence="2">Uncharacterized protein</fullName>
    </submittedName>
</protein>
<organism evidence="2 3">
    <name type="scientific">Perkinsus olseni</name>
    <name type="common">Perkinsus atlanticus</name>
    <dbReference type="NCBI Taxonomy" id="32597"/>
    <lineage>
        <taxon>Eukaryota</taxon>
        <taxon>Sar</taxon>
        <taxon>Alveolata</taxon>
        <taxon>Perkinsozoa</taxon>
        <taxon>Perkinsea</taxon>
        <taxon>Perkinsida</taxon>
        <taxon>Perkinsidae</taxon>
        <taxon>Perkinsus</taxon>
    </lineage>
</organism>
<feature type="compositionally biased region" description="Pro residues" evidence="1">
    <location>
        <begin position="36"/>
        <end position="46"/>
    </location>
</feature>
<dbReference type="EMBL" id="JABANM010038170">
    <property type="protein sequence ID" value="KAF4678486.1"/>
    <property type="molecule type" value="Genomic_DNA"/>
</dbReference>
<feature type="compositionally biased region" description="Pro residues" evidence="1">
    <location>
        <begin position="205"/>
        <end position="216"/>
    </location>
</feature>
<proteinExistence type="predicted"/>
<evidence type="ECO:0000256" key="1">
    <source>
        <dbReference type="SAM" id="MobiDB-lite"/>
    </source>
</evidence>
<feature type="region of interest" description="Disordered" evidence="1">
    <location>
        <begin position="29"/>
        <end position="77"/>
    </location>
</feature>
<dbReference type="Proteomes" id="UP000574390">
    <property type="component" value="Unassembled WGS sequence"/>
</dbReference>
<sequence length="216" mass="22725">RPPVVAEGRPAGLDVAIAQPRVVAYNRFSASAAGGPPQPTAGPPGRPSFGGNQYNSGYKRAYPSAAPSAPAGAHQQQQQYYLPNDSPNKRYRGYGEGGAYWERGECGKGGRVVLGVPWRFLKKKCSEMDGRMNSNSLCCPLSCDNVGIVVALTPAGGVVLEFSLPDVLAVVLIMVLFAGAPSSYGSSNANPSYHYRRFSGGSGPGGPPPPPPQRRY</sequence>
<feature type="region of interest" description="Disordered" evidence="1">
    <location>
        <begin position="195"/>
        <end position="216"/>
    </location>
</feature>
<feature type="compositionally biased region" description="Low complexity" evidence="1">
    <location>
        <begin position="61"/>
        <end position="77"/>
    </location>
</feature>
<evidence type="ECO:0000313" key="3">
    <source>
        <dbReference type="Proteomes" id="UP000574390"/>
    </source>
</evidence>
<accession>A0A7J6N423</accession>
<dbReference type="AlphaFoldDB" id="A0A7J6N423"/>
<gene>
    <name evidence="2" type="ORF">FOZ62_027508</name>
</gene>
<name>A0A7J6N423_PEROL</name>
<comment type="caution">
    <text evidence="2">The sequence shown here is derived from an EMBL/GenBank/DDBJ whole genome shotgun (WGS) entry which is preliminary data.</text>
</comment>